<evidence type="ECO:0000313" key="5">
    <source>
        <dbReference type="Proteomes" id="UP000250235"/>
    </source>
</evidence>
<dbReference type="SUPFAM" id="SSF56112">
    <property type="entry name" value="Protein kinase-like (PK-like)"/>
    <property type="match status" value="1"/>
</dbReference>
<dbReference type="FunFam" id="3.30.200.20:FF:000638">
    <property type="entry name" value="serine/threonine-protein kinase-like protein ACR4"/>
    <property type="match status" value="1"/>
</dbReference>
<dbReference type="InterPro" id="IPR000719">
    <property type="entry name" value="Prot_kinase_dom"/>
</dbReference>
<accession>A0A2Z7D1T3</accession>
<dbReference type="PROSITE" id="PS50011">
    <property type="entry name" value="PROTEIN_KINASE_DOM"/>
    <property type="match status" value="1"/>
</dbReference>
<proteinExistence type="predicted"/>
<evidence type="ECO:0000259" key="3">
    <source>
        <dbReference type="PROSITE" id="PS50011"/>
    </source>
</evidence>
<organism evidence="4 5">
    <name type="scientific">Dorcoceras hygrometricum</name>
    <dbReference type="NCBI Taxonomy" id="472368"/>
    <lineage>
        <taxon>Eukaryota</taxon>
        <taxon>Viridiplantae</taxon>
        <taxon>Streptophyta</taxon>
        <taxon>Embryophyta</taxon>
        <taxon>Tracheophyta</taxon>
        <taxon>Spermatophyta</taxon>
        <taxon>Magnoliopsida</taxon>
        <taxon>eudicotyledons</taxon>
        <taxon>Gunneridae</taxon>
        <taxon>Pentapetalae</taxon>
        <taxon>asterids</taxon>
        <taxon>lamiids</taxon>
        <taxon>Lamiales</taxon>
        <taxon>Gesneriaceae</taxon>
        <taxon>Didymocarpoideae</taxon>
        <taxon>Trichosporeae</taxon>
        <taxon>Loxocarpinae</taxon>
        <taxon>Dorcoceras</taxon>
    </lineage>
</organism>
<feature type="domain" description="Protein kinase" evidence="3">
    <location>
        <begin position="30"/>
        <end position="299"/>
    </location>
</feature>
<keyword evidence="2" id="KW-0067">ATP-binding</keyword>
<keyword evidence="5" id="KW-1185">Reference proteome</keyword>
<dbReference type="GO" id="GO:0005524">
    <property type="term" value="F:ATP binding"/>
    <property type="evidence" value="ECO:0007669"/>
    <property type="project" value="UniProtKB-KW"/>
</dbReference>
<dbReference type="InterPro" id="IPR011009">
    <property type="entry name" value="Kinase-like_dom_sf"/>
</dbReference>
<evidence type="ECO:0000313" key="4">
    <source>
        <dbReference type="EMBL" id="KZV51116.1"/>
    </source>
</evidence>
<dbReference type="Proteomes" id="UP000250235">
    <property type="component" value="Unassembled WGS sequence"/>
</dbReference>
<dbReference type="Gene3D" id="1.10.510.10">
    <property type="entry name" value="Transferase(Phosphotransferase) domain 1"/>
    <property type="match status" value="1"/>
</dbReference>
<evidence type="ECO:0000256" key="2">
    <source>
        <dbReference type="ARBA" id="ARBA00022840"/>
    </source>
</evidence>
<dbReference type="OrthoDB" id="4062651at2759"/>
<dbReference type="GO" id="GO:0005886">
    <property type="term" value="C:plasma membrane"/>
    <property type="evidence" value="ECO:0007669"/>
    <property type="project" value="TreeGrafter"/>
</dbReference>
<dbReference type="AlphaFoldDB" id="A0A2Z7D1T3"/>
<dbReference type="Pfam" id="PF00069">
    <property type="entry name" value="Pkinase"/>
    <property type="match status" value="1"/>
</dbReference>
<name>A0A2Z7D1T3_9LAMI</name>
<dbReference type="EMBL" id="KQ992022">
    <property type="protein sequence ID" value="KZV51116.1"/>
    <property type="molecule type" value="Genomic_DNA"/>
</dbReference>
<dbReference type="PANTHER" id="PTHR27001">
    <property type="entry name" value="OS01G0253100 PROTEIN"/>
    <property type="match status" value="1"/>
</dbReference>
<dbReference type="FunFam" id="1.10.510.10:FF:000477">
    <property type="entry name" value="Receptor protein kinase CRINKLY4"/>
    <property type="match status" value="1"/>
</dbReference>
<protein>
    <recommendedName>
        <fullName evidence="3">Protein kinase domain-containing protein</fullName>
    </recommendedName>
</protein>
<gene>
    <name evidence="4" type="ORF">F511_01908</name>
</gene>
<sequence length="299" mass="32910">MRRKESTLPATKVSASSFPLMEIDTATDGFSNRRIIGKGRLGTVYAAVMPRGELAAVKRIHPRLVLENAGFGFSPTIRRLSLSDHPNVVPITGFSEAPGERIVVMEFNGMLSLDFYLHQNPDGLALLDWGRRMRIAAGTARGIEYLHEVAAPPIIHGCVKPSNILIDAKFCARICDYGLNFLAPHEREGLVGYVDEEYWIGKKCASKESDVFGFGVVLLELLSGRRSERGLIVEWAMPLIKGMKFSELLDPRLVPPSDFKPLIRLARVALACVGNCSKNKPSMVQVATILSDLEMGLTC</sequence>
<evidence type="ECO:0000256" key="1">
    <source>
        <dbReference type="ARBA" id="ARBA00022741"/>
    </source>
</evidence>
<dbReference type="PANTHER" id="PTHR27001:SF39">
    <property type="entry name" value="PROTEIN KINASE SUPERFAMILY PROTEIN"/>
    <property type="match status" value="1"/>
</dbReference>
<dbReference type="GO" id="GO:0004672">
    <property type="term" value="F:protein kinase activity"/>
    <property type="evidence" value="ECO:0007669"/>
    <property type="project" value="InterPro"/>
</dbReference>
<keyword evidence="1" id="KW-0547">Nucleotide-binding</keyword>
<dbReference type="Gene3D" id="3.30.200.20">
    <property type="entry name" value="Phosphorylase Kinase, domain 1"/>
    <property type="match status" value="1"/>
</dbReference>
<reference evidence="4 5" key="1">
    <citation type="journal article" date="2015" name="Proc. Natl. Acad. Sci. U.S.A.">
        <title>The resurrection genome of Boea hygrometrica: A blueprint for survival of dehydration.</title>
        <authorList>
            <person name="Xiao L."/>
            <person name="Yang G."/>
            <person name="Zhang L."/>
            <person name="Yang X."/>
            <person name="Zhao S."/>
            <person name="Ji Z."/>
            <person name="Zhou Q."/>
            <person name="Hu M."/>
            <person name="Wang Y."/>
            <person name="Chen M."/>
            <person name="Xu Y."/>
            <person name="Jin H."/>
            <person name="Xiao X."/>
            <person name="Hu G."/>
            <person name="Bao F."/>
            <person name="Hu Y."/>
            <person name="Wan P."/>
            <person name="Li L."/>
            <person name="Deng X."/>
            <person name="Kuang T."/>
            <person name="Xiang C."/>
            <person name="Zhu J.K."/>
            <person name="Oliver M.J."/>
            <person name="He Y."/>
        </authorList>
    </citation>
    <scope>NUCLEOTIDE SEQUENCE [LARGE SCALE GENOMIC DNA]</scope>
    <source>
        <strain evidence="5">cv. XS01</strain>
    </source>
</reference>